<accession>A0A1N6MVW7</accession>
<evidence type="ECO:0000313" key="6">
    <source>
        <dbReference type="Proteomes" id="UP000224871"/>
    </source>
</evidence>
<dbReference type="AlphaFoldDB" id="A0A1N6MVW7"/>
<evidence type="ECO:0000313" key="5">
    <source>
        <dbReference type="Proteomes" id="UP000196435"/>
    </source>
</evidence>
<dbReference type="InterPro" id="IPR023870">
    <property type="entry name" value="PGA_export_porin_PgaA"/>
</dbReference>
<dbReference type="EMBL" id="NIBU01000007">
    <property type="protein sequence ID" value="PHM37545.1"/>
    <property type="molecule type" value="Genomic_DNA"/>
</dbReference>
<sequence length="832" mass="96080">MLYLYFKPIGFHRYRYKLLSLFISLSCLITSEAAKADYDELIQQARDGNTIPVLEYIREEEKRRKLSPSQVADWLQIAGWAGRDNEVINIWQRYRSMELPARGIAAAARAYRNQRQWTQSVQLWHLASVLENQNHDIKAGLIMTLADAKRDSEARRLAKRLLAQHPNAANYRLMAYVDEAAGRTWDAMQMLSIAHERSPNDKNTTHDYLFSLTNNRVNGSAWLLEQKYSAQLQLSPGQQRRLEADAAAELVRLAMAPTRSEKERFDIADNALTRYDNMLNQWRALPDAQQDYRRARIDRLGALLARFRPQEVIDEYLLLQQQEKNGVEIKNNVELPDYVQRWAASAYLSLRQPNKARQILWTLNYPDGKTPVPNITKEIDSVLFYSDVESEHLNEAQKLAANIKQRNVYMVNVYGSPIRVPNDGWLQGQQFLAESAQLHDNLPEAEKRFTHLARTAPGNQKLRIDLAAIWLDRGWPRRAESELKQAEGLDHRNLSLEVQQGYTALALQEWRQVDLLADDVISRAPENVLGKRFHRLRKVHHMSELRVRVNQGIDSDSPTSGKSSSDVDAVIYSPPINDNWRLFAGGAYNRSQFSEGRGLNRDLRGGIEWRARDIWLEGEVSGRNYRHGNKVGLRFSGWYDFNDEWRLGGSTERLARNTPLRALTNNIHANGGQIYTRWRYSERSQWEASFASSFFSDGNNRFAYTVNGMQRIYTAPYLKLDATLEVGTTHNSKQNTPYFNPKNDFILLPALEADHIIYRHYQTVWSQQFMAGIGEYQQKDYGGGLITTLSYGQRIKWNDVVDAGVRITLDKRPYDGRREKNLQAAFDLTYRF</sequence>
<evidence type="ECO:0000313" key="3">
    <source>
        <dbReference type="EMBL" id="PHM37545.1"/>
    </source>
</evidence>
<organism evidence="4 5">
    <name type="scientific">Xenorhabdus innexi</name>
    <dbReference type="NCBI Taxonomy" id="290109"/>
    <lineage>
        <taxon>Bacteria</taxon>
        <taxon>Pseudomonadati</taxon>
        <taxon>Pseudomonadota</taxon>
        <taxon>Gammaproteobacteria</taxon>
        <taxon>Enterobacterales</taxon>
        <taxon>Morganellaceae</taxon>
        <taxon>Xenorhabdus</taxon>
    </lineage>
</organism>
<dbReference type="NCBIfam" id="NF007468">
    <property type="entry name" value="PRK10049.1"/>
    <property type="match status" value="1"/>
</dbReference>
<evidence type="ECO:0000259" key="2">
    <source>
        <dbReference type="Pfam" id="PF21197"/>
    </source>
</evidence>
<dbReference type="Pfam" id="PF21197">
    <property type="entry name" value="PgaA_barrel"/>
    <property type="match status" value="1"/>
</dbReference>
<dbReference type="SUPFAM" id="SSF48452">
    <property type="entry name" value="TPR-like"/>
    <property type="match status" value="1"/>
</dbReference>
<dbReference type="NCBIfam" id="TIGR03939">
    <property type="entry name" value="PGA_TPR_OMP"/>
    <property type="match status" value="1"/>
</dbReference>
<evidence type="ECO:0000256" key="1">
    <source>
        <dbReference type="SAM" id="SignalP"/>
    </source>
</evidence>
<dbReference type="Gene3D" id="1.25.40.10">
    <property type="entry name" value="Tetratricopeptide repeat domain"/>
    <property type="match status" value="1"/>
</dbReference>
<dbReference type="Proteomes" id="UP000196435">
    <property type="component" value="Unassembled WGS sequence"/>
</dbReference>
<dbReference type="InterPro" id="IPR049003">
    <property type="entry name" value="PgaA_barrel"/>
</dbReference>
<dbReference type="RefSeq" id="WP_211285999.1">
    <property type="nucleotide sequence ID" value="NZ_CAWNQC010000270.1"/>
</dbReference>
<feature type="domain" description="PgaA membrane beta barrel" evidence="2">
    <location>
        <begin position="539"/>
        <end position="832"/>
    </location>
</feature>
<dbReference type="GO" id="GO:1901515">
    <property type="term" value="F:poly-beta-1,6-N-acetyl-D-glucosamine transmembrane transporter activity"/>
    <property type="evidence" value="ECO:0007669"/>
    <property type="project" value="InterPro"/>
</dbReference>
<dbReference type="InterPro" id="IPR011990">
    <property type="entry name" value="TPR-like_helical_dom_sf"/>
</dbReference>
<protein>
    <submittedName>
        <fullName evidence="4">HmsH, Haemin storage system protein H</fullName>
    </submittedName>
    <submittedName>
        <fullName evidence="3">Outer membrane protein PgaA</fullName>
    </submittedName>
</protein>
<feature type="signal peptide" evidence="1">
    <location>
        <begin position="1"/>
        <end position="36"/>
    </location>
</feature>
<reference evidence="3 6" key="3">
    <citation type="journal article" date="2017" name="Nat. Microbiol.">
        <title>Natural product diversity associated with the nematode symbionts Photorhabdus and Xenorhabdus.</title>
        <authorList>
            <person name="Tobias N.J."/>
            <person name="Wolff H."/>
            <person name="Djahanschiri B."/>
            <person name="Grundmann F."/>
            <person name="Kronenwerth M."/>
            <person name="Shi Y.M."/>
            <person name="Simonyi S."/>
            <person name="Grun P."/>
            <person name="Shapiro-Ilan D."/>
            <person name="Pidot S.J."/>
            <person name="Stinear T.P."/>
            <person name="Ebersberger I."/>
            <person name="Bode H.B."/>
        </authorList>
    </citation>
    <scope>NUCLEOTIDE SEQUENCE [LARGE SCALE GENOMIC DNA]</scope>
    <source>
        <strain evidence="3 6">DSM 16336</strain>
    </source>
</reference>
<keyword evidence="6" id="KW-1185">Reference proteome</keyword>
<feature type="chain" id="PRO_5013337520" evidence="1">
    <location>
        <begin position="37"/>
        <end position="832"/>
    </location>
</feature>
<evidence type="ECO:0000313" key="4">
    <source>
        <dbReference type="EMBL" id="SIP72970.1"/>
    </source>
</evidence>
<name>A0A1N6MVW7_9GAMM</name>
<dbReference type="EMBL" id="FTLG01000080">
    <property type="protein sequence ID" value="SIP72970.1"/>
    <property type="molecule type" value="Genomic_DNA"/>
</dbReference>
<reference evidence="4" key="2">
    <citation type="submission" date="2016-12" db="EMBL/GenBank/DDBJ databases">
        <authorList>
            <person name="Song W.-J."/>
            <person name="Kurnit D.M."/>
        </authorList>
    </citation>
    <scope>NUCLEOTIDE SEQUENCE [LARGE SCALE GENOMIC DNA]</scope>
    <source>
        <strain evidence="4">HGB1681</strain>
    </source>
</reference>
<gene>
    <name evidence="4" type="primary">hmsH</name>
    <name evidence="3" type="ORF">Xinn_00930</name>
    <name evidence="4" type="ORF">XIS1_1700021</name>
</gene>
<keyword evidence="1" id="KW-0732">Signal</keyword>
<reference evidence="5" key="1">
    <citation type="submission" date="2016-12" db="EMBL/GenBank/DDBJ databases">
        <authorList>
            <person name="Gaudriault S."/>
        </authorList>
    </citation>
    <scope>NUCLEOTIDE SEQUENCE [LARGE SCALE GENOMIC DNA]</scope>
    <source>
        <strain evidence="5">HGB1681 (deposited as PTA-6826 in the American Type Culture Collection)</strain>
    </source>
</reference>
<dbReference type="Proteomes" id="UP000224871">
    <property type="component" value="Unassembled WGS sequence"/>
</dbReference>
<proteinExistence type="predicted"/>